<dbReference type="Proteomes" id="UP000054408">
    <property type="component" value="Unassembled WGS sequence"/>
</dbReference>
<feature type="region of interest" description="Disordered" evidence="1">
    <location>
        <begin position="856"/>
        <end position="882"/>
    </location>
</feature>
<protein>
    <submittedName>
        <fullName evidence="2">Uncharacterized protein</fullName>
    </submittedName>
</protein>
<dbReference type="EMBL" id="GL349436">
    <property type="protein sequence ID" value="KNC52256.1"/>
    <property type="molecule type" value="Genomic_DNA"/>
</dbReference>
<evidence type="ECO:0000313" key="2">
    <source>
        <dbReference type="EMBL" id="KNC52256.1"/>
    </source>
</evidence>
<keyword evidence="3" id="KW-1185">Reference proteome</keyword>
<proteinExistence type="predicted"/>
<dbReference type="PANTHER" id="PTHR16078">
    <property type="entry name" value="COILED-COIL DOMAIN-CONTAINING PROTEIN 87"/>
    <property type="match status" value="1"/>
</dbReference>
<dbReference type="PANTHER" id="PTHR16078:SF1">
    <property type="entry name" value="COILED-COIL DOMAIN-CONTAINING PROTEIN 87"/>
    <property type="match status" value="1"/>
</dbReference>
<organism evidence="2 3">
    <name type="scientific">Thecamonas trahens ATCC 50062</name>
    <dbReference type="NCBI Taxonomy" id="461836"/>
    <lineage>
        <taxon>Eukaryota</taxon>
        <taxon>Apusozoa</taxon>
        <taxon>Apusomonadida</taxon>
        <taxon>Apusomonadidae</taxon>
        <taxon>Thecamonas</taxon>
    </lineage>
</organism>
<gene>
    <name evidence="2" type="ORF">AMSG_01085</name>
</gene>
<name>A0A0L0DJI5_THETB</name>
<feature type="compositionally biased region" description="Low complexity" evidence="1">
    <location>
        <begin position="779"/>
        <end position="790"/>
    </location>
</feature>
<feature type="compositionally biased region" description="Low complexity" evidence="1">
    <location>
        <begin position="466"/>
        <end position="479"/>
    </location>
</feature>
<feature type="region of interest" description="Disordered" evidence="1">
    <location>
        <begin position="1"/>
        <end position="29"/>
    </location>
</feature>
<feature type="region of interest" description="Disordered" evidence="1">
    <location>
        <begin position="771"/>
        <end position="829"/>
    </location>
</feature>
<feature type="region of interest" description="Disordered" evidence="1">
    <location>
        <begin position="422"/>
        <end position="450"/>
    </location>
</feature>
<feature type="region of interest" description="Disordered" evidence="1">
    <location>
        <begin position="466"/>
        <end position="486"/>
    </location>
</feature>
<dbReference type="Gene3D" id="1.20.58.1520">
    <property type="match status" value="1"/>
</dbReference>
<evidence type="ECO:0000256" key="1">
    <source>
        <dbReference type="SAM" id="MobiDB-lite"/>
    </source>
</evidence>
<evidence type="ECO:0000313" key="3">
    <source>
        <dbReference type="Proteomes" id="UP000054408"/>
    </source>
</evidence>
<reference evidence="2 3" key="1">
    <citation type="submission" date="2010-05" db="EMBL/GenBank/DDBJ databases">
        <title>The Genome Sequence of Thecamonas trahens ATCC 50062.</title>
        <authorList>
            <consortium name="The Broad Institute Genome Sequencing Platform"/>
            <person name="Russ C."/>
            <person name="Cuomo C."/>
            <person name="Shea T."/>
            <person name="Young S.K."/>
            <person name="Zeng Q."/>
            <person name="Koehrsen M."/>
            <person name="Haas B."/>
            <person name="Borodovsky M."/>
            <person name="Guigo R."/>
            <person name="Alvarado L."/>
            <person name="Berlin A."/>
            <person name="Bochicchio J."/>
            <person name="Borenstein D."/>
            <person name="Chapman S."/>
            <person name="Chen Z."/>
            <person name="Freedman E."/>
            <person name="Gellesch M."/>
            <person name="Goldberg J."/>
            <person name="Griggs A."/>
            <person name="Gujja S."/>
            <person name="Heilman E."/>
            <person name="Heiman D."/>
            <person name="Hepburn T."/>
            <person name="Howarth C."/>
            <person name="Jen D."/>
            <person name="Larson L."/>
            <person name="Mehta T."/>
            <person name="Park D."/>
            <person name="Pearson M."/>
            <person name="Roberts A."/>
            <person name="Saif S."/>
            <person name="Shenoy N."/>
            <person name="Sisk P."/>
            <person name="Stolte C."/>
            <person name="Sykes S."/>
            <person name="Thomson T."/>
            <person name="Walk T."/>
            <person name="White J."/>
            <person name="Yandava C."/>
            <person name="Burger G."/>
            <person name="Gray M.W."/>
            <person name="Holland P.W.H."/>
            <person name="King N."/>
            <person name="Lang F.B.F."/>
            <person name="Roger A.J."/>
            <person name="Ruiz-Trillo I."/>
            <person name="Lander E."/>
            <person name="Nusbaum C."/>
        </authorList>
    </citation>
    <scope>NUCLEOTIDE SEQUENCE [LARGE SCALE GENOMIC DNA]</scope>
    <source>
        <strain evidence="2 3">ATCC 50062</strain>
    </source>
</reference>
<accession>A0A0L0DJI5</accession>
<feature type="region of interest" description="Disordered" evidence="1">
    <location>
        <begin position="915"/>
        <end position="1016"/>
    </location>
</feature>
<dbReference type="InterPro" id="IPR037383">
    <property type="entry name" value="CCDC87"/>
</dbReference>
<feature type="compositionally biased region" description="Basic and acidic residues" evidence="1">
    <location>
        <begin position="864"/>
        <end position="876"/>
    </location>
</feature>
<dbReference type="AlphaFoldDB" id="A0A0L0DJI5"/>
<dbReference type="RefSeq" id="XP_013762258.1">
    <property type="nucleotide sequence ID" value="XM_013906804.1"/>
</dbReference>
<feature type="compositionally biased region" description="Low complexity" evidence="1">
    <location>
        <begin position="10"/>
        <end position="20"/>
    </location>
</feature>
<sequence>MLESLARQVTTSAPTYTTKTSGAPTAPALNSYEHRRQVKRRFKRHRLDLRRNAVQEYFTKKRHVRGDQTRRLTKRHRSQRAAERVIHDRMVELGIHDAGQPGPGALSELAAKRSVQKGLADERCVYRLDRVGSLHDYYQQFFGPSAATEAMARYAPSATRALETDPNYAGLAEYARVAPPEAPAQQVNSAADPTVSNEVVQLVVEHLLTDLEHTQGLTLTDKKLVMREFVTDVLLKALHAEESQRVDMSHPAFTPEQNKRFEDLVNARIKVVKEKLRSKYDRKREALNRRGIFPEQVNSDRIEQEYRKELREQIKVSDIRDAMVKEMMSQEKSREMRDHLTVFEQRSLEAQVAASRKLVAHPARRLNNDDDTSSIVKTKSLAAVAGGKAENKHLVQAHSLRHMSALSSAMLSVMVESMGDLESISSSNSSPGSSRSGQTSPETSLLSSSSSSSSLALSSMLAPSGPSGAAVSGSRSGGSLNTSHASMHRQISETVLNASAAIVAEAGAALRAELKAASFRDKMEDYLRVQSAHAAAAVAARASESAAAAPKLGKDRWVAPIDLSGVRRIIDETRAMARERPGRPVVLTTSHLPYMSGPEVTKPSLDVPSDLELVELAGLEVKPRPPNKPLPNGGKPARGRVDGSRGSPAKPVPANKAAFPKVLDVAIDESLALRAAGPRVAPRVAAHMTALAPRPPITFQSLVGDEHHKRLQAAQADVFNVEAHIDLEVQKLCDELVASEATSHLRHDADATAEPVAPKLRSRALEKLAAKWRGRRSSVRASPVRASPVRTSDRIRPHSRGTTPGSPSPAPPSSPRRGKRRRVPRALPFTREDFTQFLEARAAKSPSLRLAAAVYDDAGGTRSRSSDQKRDSDAARSLRVPATAGSVPGVPLAVRVNLEAASGEVGKAVARLAALSTPSESPAAEPDDQTPALRQRNRAATLVPAGDGKGEKRMRPTRSRAGTHVARPPSMPRRASHERAPARKSSAVVGRPLVREDSGGSSTNGEAARDGDEADGCAQRPLFDVATADEAEVQAANLARLDSLWRRLAFSTEDKLAMAVKYSQPETGKWLQDALQAWEAAAARVEERQAVMEEFAAFESQASDPRRLMRGSSTDRLVEEKSRGKLKKALDASARAVIAAAKVLKATYGDELRVAGKSYTEVLAIEPTAVLFGLEKQRLSGSDLRLALHRRSGGGG</sequence>
<feature type="region of interest" description="Disordered" evidence="1">
    <location>
        <begin position="621"/>
        <end position="654"/>
    </location>
</feature>
<dbReference type="GeneID" id="25560855"/>